<dbReference type="Ensembl" id="ENSCAFT00000097668.1">
    <property type="protein sequence ID" value="ENSCAFP00000073985.1"/>
    <property type="gene ID" value="ENSCAFG00000001540.5"/>
</dbReference>
<dbReference type="Proteomes" id="UP000002254">
    <property type="component" value="Chromosome 13"/>
</dbReference>
<gene>
    <name evidence="1" type="primary">WDR97</name>
</gene>
<sequence length="492" mass="54676">MGARSGNSATGICPGSCISSSSRTGSKSCSPSSPWRFGGSGVGEAQAGGGGGACRAQGVSTRCPQAYPEVGTVEGLASLFTDLLCEASWADCVHILRALLRLLPNVSRDLRDRLQDVLVRLLNLDRPPSLEDPTQKQFVMLALQLLLACSLESREVVLELMSYFLYSPVSCRPELKKLLDGLGLQDPQGFLFKEMMTWVQGPDADSKAALRKRCCQKLEEMIHWLQMESLQPSVAKLSEMLPRVCEPSAPAPSPKEVLSQVSVLSWSPHESVMPSVPSWAPSLVVSPGKLDLATLESPAKKVLSPMHFTPTRRMLSETLLHFSLSEGRLSSSVPTTLREEPLPLEQTDWSRSQMLDLGPIDALNFFCEQQRVRQQRFLQEERQGLHPSPSPLVPNTVLPQPLDCWHYPILRLQEAKLQGAPMRLRGWMRSQLWVARTLNASIRMLKLPLPRVELQPFPPNWPRPARPLPPLLLQPALQRYFLPDDMNPDSYS</sequence>
<dbReference type="Proteomes" id="UP000694542">
    <property type="component" value="Chromosome 13"/>
</dbReference>
<accession>A0A8C0YX89</accession>
<dbReference type="PANTHER" id="PTHR45532:SF1">
    <property type="entry name" value="WD REPEAT-CONTAINING PROTEIN 97"/>
    <property type="match status" value="1"/>
</dbReference>
<evidence type="ECO:0000313" key="4">
    <source>
        <dbReference type="Proteomes" id="UP000694542"/>
    </source>
</evidence>
<evidence type="ECO:0000313" key="3">
    <source>
        <dbReference type="Proteomes" id="UP000002254"/>
    </source>
</evidence>
<dbReference type="OrthoDB" id="6262491at2759"/>
<evidence type="ECO:0000313" key="2">
    <source>
        <dbReference type="Ensembl" id="ENSCAFP00040020943.1"/>
    </source>
</evidence>
<dbReference type="Ensembl" id="ENSCAFT00040024108.1">
    <property type="protein sequence ID" value="ENSCAFP00040020943.1"/>
    <property type="gene ID" value="ENSCAFG00040013060.1"/>
</dbReference>
<reference evidence="2" key="2">
    <citation type="submission" date="2018-10" db="EMBL/GenBank/DDBJ databases">
        <title>De novo assembly of a Great Dane genome.</title>
        <authorList>
            <person name="Kidd J.M."/>
            <person name="Pendleton A.L."/>
            <person name="Shen F."/>
            <person name="Emery S."/>
        </authorList>
    </citation>
    <scope>NUCLEOTIDE SEQUENCE [LARGE SCALE GENOMIC DNA]</scope>
    <source>
        <strain evidence="2">Great Dane</strain>
    </source>
</reference>
<name>A0A8C0YX89_CANLF</name>
<proteinExistence type="predicted"/>
<dbReference type="InterPro" id="IPR016024">
    <property type="entry name" value="ARM-type_fold"/>
</dbReference>
<evidence type="ECO:0000313" key="1">
    <source>
        <dbReference type="Ensembl" id="ENSCAFP00000073985.1"/>
    </source>
</evidence>
<dbReference type="PANTHER" id="PTHR45532">
    <property type="entry name" value="WD REPEAT-CONTAINING PROTEIN 97"/>
    <property type="match status" value="1"/>
</dbReference>
<protein>
    <submittedName>
        <fullName evidence="2">WD repeat domain 97</fullName>
    </submittedName>
</protein>
<organism evidence="2 4">
    <name type="scientific">Canis lupus familiaris</name>
    <name type="common">Dog</name>
    <name type="synonym">Canis familiaris</name>
    <dbReference type="NCBI Taxonomy" id="9615"/>
    <lineage>
        <taxon>Eukaryota</taxon>
        <taxon>Metazoa</taxon>
        <taxon>Chordata</taxon>
        <taxon>Craniata</taxon>
        <taxon>Vertebrata</taxon>
        <taxon>Euteleostomi</taxon>
        <taxon>Mammalia</taxon>
        <taxon>Eutheria</taxon>
        <taxon>Laurasiatheria</taxon>
        <taxon>Carnivora</taxon>
        <taxon>Caniformia</taxon>
        <taxon>Canidae</taxon>
        <taxon>Canis</taxon>
    </lineage>
</organism>
<dbReference type="OMA" id="ASQEWAT"/>
<reference evidence="2" key="3">
    <citation type="submission" date="2025-05" db="UniProtKB">
        <authorList>
            <consortium name="Ensembl"/>
        </authorList>
    </citation>
    <scope>IDENTIFICATION</scope>
</reference>
<dbReference type="SUPFAM" id="SSF48371">
    <property type="entry name" value="ARM repeat"/>
    <property type="match status" value="1"/>
</dbReference>
<dbReference type="AlphaFoldDB" id="A0A8C0YX89"/>
<reference evidence="1 3" key="1">
    <citation type="journal article" date="2005" name="Nature">
        <title>Genome sequence, comparative analysis and haplotype structure of the domestic dog.</title>
        <authorList>
            <consortium name="Broad Sequencing Platform"/>
            <person name="Lindblad-Toh K."/>
            <person name="Wade C.M."/>
            <person name="Mikkelsen T.S."/>
            <person name="Karlsson E.K."/>
            <person name="Jaffe D.B."/>
            <person name="Kamal M."/>
            <person name="Clamp M."/>
            <person name="Chang J.L."/>
            <person name="Kulbokas E.J. III"/>
            <person name="Zody M.C."/>
            <person name="Mauceli E."/>
            <person name="Xie X."/>
            <person name="Breen M."/>
            <person name="Wayne R.K."/>
            <person name="Ostrander E.A."/>
            <person name="Ponting C.P."/>
            <person name="Galibert F."/>
            <person name="Smith D.R."/>
            <person name="DeJong P.J."/>
            <person name="Kirkness E."/>
            <person name="Alvarez P."/>
            <person name="Biagi T."/>
            <person name="Brockman W."/>
            <person name="Butler J."/>
            <person name="Chin C.W."/>
            <person name="Cook A."/>
            <person name="Cuff J."/>
            <person name="Daly M.J."/>
            <person name="DeCaprio D."/>
            <person name="Gnerre S."/>
            <person name="Grabherr M."/>
            <person name="Kellis M."/>
            <person name="Kleber M."/>
            <person name="Bardeleben C."/>
            <person name="Goodstadt L."/>
            <person name="Heger A."/>
            <person name="Hitte C."/>
            <person name="Kim L."/>
            <person name="Koepfli K.P."/>
            <person name="Parker H.G."/>
            <person name="Pollinger J.P."/>
            <person name="Searle S.M."/>
            <person name="Sutter N.B."/>
            <person name="Thomas R."/>
            <person name="Webber C."/>
            <person name="Baldwin J."/>
            <person name="Abebe A."/>
            <person name="Abouelleil A."/>
            <person name="Aftuck L."/>
            <person name="Ait-Zahra M."/>
            <person name="Aldredge T."/>
            <person name="Allen N."/>
            <person name="An P."/>
            <person name="Anderson S."/>
            <person name="Antoine C."/>
            <person name="Arachchi H."/>
            <person name="Aslam A."/>
            <person name="Ayotte L."/>
            <person name="Bachantsang P."/>
            <person name="Barry A."/>
            <person name="Bayul T."/>
            <person name="Benamara M."/>
            <person name="Berlin A."/>
            <person name="Bessette D."/>
            <person name="Blitshteyn B."/>
            <person name="Bloom T."/>
            <person name="Blye J."/>
            <person name="Boguslavskiy L."/>
            <person name="Bonnet C."/>
            <person name="Boukhgalter B."/>
            <person name="Brown A."/>
            <person name="Cahill P."/>
            <person name="Calixte N."/>
            <person name="Camarata J."/>
            <person name="Cheshatsang Y."/>
            <person name="Chu J."/>
            <person name="Citroen M."/>
            <person name="Collymore A."/>
            <person name="Cooke P."/>
            <person name="Dawoe T."/>
            <person name="Daza R."/>
            <person name="Decktor K."/>
            <person name="DeGray S."/>
            <person name="Dhargay N."/>
            <person name="Dooley K."/>
            <person name="Dooley K."/>
            <person name="Dorje P."/>
            <person name="Dorjee K."/>
            <person name="Dorris L."/>
            <person name="Duffey N."/>
            <person name="Dupes A."/>
            <person name="Egbiremolen O."/>
            <person name="Elong R."/>
            <person name="Falk J."/>
            <person name="Farina A."/>
            <person name="Faro S."/>
            <person name="Ferguson D."/>
            <person name="Ferreira P."/>
            <person name="Fisher S."/>
            <person name="FitzGerald M."/>
            <person name="Foley K."/>
            <person name="Foley C."/>
            <person name="Franke A."/>
            <person name="Friedrich D."/>
            <person name="Gage D."/>
            <person name="Garber M."/>
            <person name="Gearin G."/>
            <person name="Giannoukos G."/>
            <person name="Goode T."/>
            <person name="Goyette A."/>
            <person name="Graham J."/>
            <person name="Grandbois E."/>
            <person name="Gyaltsen K."/>
            <person name="Hafez N."/>
            <person name="Hagopian D."/>
            <person name="Hagos B."/>
            <person name="Hall J."/>
            <person name="Healy C."/>
            <person name="Hegarty R."/>
            <person name="Honan T."/>
            <person name="Horn A."/>
            <person name="Houde N."/>
            <person name="Hughes L."/>
            <person name="Hunnicutt L."/>
            <person name="Husby M."/>
            <person name="Jester B."/>
            <person name="Jones C."/>
            <person name="Kamat A."/>
            <person name="Kanga B."/>
            <person name="Kells C."/>
            <person name="Khazanovich D."/>
            <person name="Kieu A.C."/>
            <person name="Kisner P."/>
            <person name="Kumar M."/>
            <person name="Lance K."/>
            <person name="Landers T."/>
            <person name="Lara M."/>
            <person name="Lee W."/>
            <person name="Leger J.P."/>
            <person name="Lennon N."/>
            <person name="Leuper L."/>
            <person name="LeVine S."/>
            <person name="Liu J."/>
            <person name="Liu X."/>
            <person name="Lokyitsang Y."/>
            <person name="Lokyitsang T."/>
            <person name="Lui A."/>
            <person name="Macdonald J."/>
            <person name="Major J."/>
            <person name="Marabella R."/>
            <person name="Maru K."/>
            <person name="Matthews C."/>
            <person name="McDonough S."/>
            <person name="Mehta T."/>
            <person name="Meldrim J."/>
            <person name="Melnikov A."/>
            <person name="Meneus L."/>
            <person name="Mihalev A."/>
            <person name="Mihova T."/>
            <person name="Miller K."/>
            <person name="Mittelman R."/>
            <person name="Mlenga V."/>
            <person name="Mulrain L."/>
            <person name="Munson G."/>
            <person name="Navidi A."/>
            <person name="Naylor J."/>
            <person name="Nguyen T."/>
            <person name="Nguyen N."/>
            <person name="Nguyen C."/>
            <person name="Nguyen T."/>
            <person name="Nicol R."/>
            <person name="Norbu N."/>
            <person name="Norbu C."/>
            <person name="Novod N."/>
            <person name="Nyima T."/>
            <person name="Olandt P."/>
            <person name="O'Neill B."/>
            <person name="O'Neill K."/>
            <person name="Osman S."/>
            <person name="Oyono L."/>
            <person name="Patti C."/>
            <person name="Perrin D."/>
            <person name="Phunkhang P."/>
            <person name="Pierre F."/>
            <person name="Priest M."/>
            <person name="Rachupka A."/>
            <person name="Raghuraman S."/>
            <person name="Rameau R."/>
            <person name="Ray V."/>
            <person name="Raymond C."/>
            <person name="Rege F."/>
            <person name="Rise C."/>
            <person name="Rogers J."/>
            <person name="Rogov P."/>
            <person name="Sahalie J."/>
            <person name="Settipalli S."/>
            <person name="Sharpe T."/>
            <person name="Shea T."/>
            <person name="Sheehan M."/>
            <person name="Sherpa N."/>
            <person name="Shi J."/>
            <person name="Shih D."/>
            <person name="Sloan J."/>
            <person name="Smith C."/>
            <person name="Sparrow T."/>
            <person name="Stalker J."/>
            <person name="Stange-Thomann N."/>
            <person name="Stavropoulos S."/>
            <person name="Stone C."/>
            <person name="Stone S."/>
            <person name="Sykes S."/>
            <person name="Tchuinga P."/>
            <person name="Tenzing P."/>
            <person name="Tesfaye S."/>
            <person name="Thoulutsang D."/>
            <person name="Thoulutsang Y."/>
            <person name="Topham K."/>
            <person name="Topping I."/>
            <person name="Tsamla T."/>
            <person name="Vassiliev H."/>
            <person name="Venkataraman V."/>
            <person name="Vo A."/>
            <person name="Wangchuk T."/>
            <person name="Wangdi T."/>
            <person name="Weiand M."/>
            <person name="Wilkinson J."/>
            <person name="Wilson A."/>
            <person name="Yadav S."/>
            <person name="Yang S."/>
            <person name="Yang X."/>
            <person name="Young G."/>
            <person name="Yu Q."/>
            <person name="Zainoun J."/>
            <person name="Zembek L."/>
            <person name="Zimmer A."/>
            <person name="Lander E.S."/>
        </authorList>
    </citation>
    <scope>NUCLEOTIDE SEQUENCE [LARGE SCALE GENOMIC DNA]</scope>
    <source>
        <strain evidence="1">Boxer</strain>
    </source>
</reference>